<dbReference type="PROSITE" id="PS50111">
    <property type="entry name" value="CHEMOTAXIS_TRANSDUC_2"/>
    <property type="match status" value="1"/>
</dbReference>
<dbReference type="AlphaFoldDB" id="A0A5C5VJH3"/>
<dbReference type="PANTHER" id="PTHR32089">
    <property type="entry name" value="METHYL-ACCEPTING CHEMOTAXIS PROTEIN MCPB"/>
    <property type="match status" value="1"/>
</dbReference>
<dbReference type="SUPFAM" id="SSF58104">
    <property type="entry name" value="Methyl-accepting chemotaxis protein (MCP) signaling domain"/>
    <property type="match status" value="1"/>
</dbReference>
<dbReference type="OrthoDB" id="9772755at2"/>
<dbReference type="PRINTS" id="PR00260">
    <property type="entry name" value="CHEMTRNSDUCR"/>
</dbReference>
<dbReference type="InterPro" id="IPR032255">
    <property type="entry name" value="HBM"/>
</dbReference>
<sequence length="799" mass="86055">MHFRHTRLERPILLGRINFLPKTGLRTIQADRVASPIASGQLTVTNLPQNRRVRFLWNPLGRVRIGYQLGGAFAFVLLAMGVGMAIYHASNRRTVANYDALLTGQIALQSLAEKTNVAMLECRRNEKDFLLRRDRKYLEKHAASCQKLLDDAKALDQLANAIGDQTAAADAQAITIAAAEYQSAFQSLTESWTRRGLDHNSGLQGDFRDVVHELEELAQNYEVDELYLQVAALHRFAAEGRDGDAGSNKSLIKAIEEVKQSLHSDRYSADLKKSQMALLIEVVAALERRIAGQGEADALGVVTQRMEQDLRKRYVSGGSAKLLMIRRREKDYLLRLDEKYAAKTHEAAQEFLSAFDASEVDPQSVTDIRASVEHYLNTFDALVAEDERLADLERQLRAAVHKIEPLVDQIALNAETSATHTATQTAAQAAFAMRCATIAGGIAILLGLAIAWLLTRSITKPLSQMTTLATQMAQGSLKRTLDIERDDEIGQLAAAFNQLSTNLREIVAGLAQEAEQLTGASGNMAATAGFLTDQANDTRNRSSSATAATEEISAQIESMNRLTEEIASSFSVISINMNEMSSCITEIARNAEQTSGSARTASQLTGDSRTTIDELGLAASEIGTFISTIQDIAEQTNLLALNATIEAARAGESGKGFAVVAGEVKELSKQTAAATEDISRRIAGIQKSSGAAIESIARVANVISELDAMSQSIASAVEQQNVTTRHVVTNVGTATSSLQTVAAGISETNVAGEQIVSEIVAVSSAAETTASHADAANSTSVELSHIADKLRAAVARFEV</sequence>
<dbReference type="Pfam" id="PF00015">
    <property type="entry name" value="MCPsignal"/>
    <property type="match status" value="1"/>
</dbReference>
<evidence type="ECO:0000259" key="9">
    <source>
        <dbReference type="PROSITE" id="PS50885"/>
    </source>
</evidence>
<dbReference type="SMART" id="SM01358">
    <property type="entry name" value="HBM"/>
    <property type="match status" value="1"/>
</dbReference>
<dbReference type="InterPro" id="IPR004089">
    <property type="entry name" value="MCPsignal_dom"/>
</dbReference>
<dbReference type="InterPro" id="IPR004090">
    <property type="entry name" value="Chemotax_Me-accpt_rcpt"/>
</dbReference>
<keyword evidence="6" id="KW-1133">Transmembrane helix</keyword>
<feature type="domain" description="T-SNARE coiled-coil homology" evidence="8">
    <location>
        <begin position="694"/>
        <end position="748"/>
    </location>
</feature>
<evidence type="ECO:0000256" key="6">
    <source>
        <dbReference type="SAM" id="Phobius"/>
    </source>
</evidence>
<accession>A0A5C5VJH3</accession>
<dbReference type="EMBL" id="SJPF01000001">
    <property type="protein sequence ID" value="TWT38744.1"/>
    <property type="molecule type" value="Genomic_DNA"/>
</dbReference>
<dbReference type="InterPro" id="IPR003660">
    <property type="entry name" value="HAMP_dom"/>
</dbReference>
<gene>
    <name evidence="10" type="primary">mcpS_1</name>
    <name evidence="10" type="ORF">Enr8_04380</name>
</gene>
<dbReference type="Gene3D" id="1.10.287.950">
    <property type="entry name" value="Methyl-accepting chemotaxis protein"/>
    <property type="match status" value="1"/>
</dbReference>
<dbReference type="CDD" id="cd06225">
    <property type="entry name" value="HAMP"/>
    <property type="match status" value="1"/>
</dbReference>
<comment type="similarity">
    <text evidence="4">Belongs to the methyl-accepting chemotaxis (MCP) protein family.</text>
</comment>
<evidence type="ECO:0000256" key="1">
    <source>
        <dbReference type="ARBA" id="ARBA00004429"/>
    </source>
</evidence>
<dbReference type="SMART" id="SM00283">
    <property type="entry name" value="MA"/>
    <property type="match status" value="1"/>
</dbReference>
<feature type="transmembrane region" description="Helical" evidence="6">
    <location>
        <begin position="431"/>
        <end position="455"/>
    </location>
</feature>
<reference evidence="10 11" key="1">
    <citation type="submission" date="2019-02" db="EMBL/GenBank/DDBJ databases">
        <title>Deep-cultivation of Planctomycetes and their phenomic and genomic characterization uncovers novel biology.</title>
        <authorList>
            <person name="Wiegand S."/>
            <person name="Jogler M."/>
            <person name="Boedeker C."/>
            <person name="Pinto D."/>
            <person name="Vollmers J."/>
            <person name="Rivas-Marin E."/>
            <person name="Kohn T."/>
            <person name="Peeters S.H."/>
            <person name="Heuer A."/>
            <person name="Rast P."/>
            <person name="Oberbeckmann S."/>
            <person name="Bunk B."/>
            <person name="Jeske O."/>
            <person name="Meyerdierks A."/>
            <person name="Storesund J.E."/>
            <person name="Kallscheuer N."/>
            <person name="Luecker S."/>
            <person name="Lage O.M."/>
            <person name="Pohl T."/>
            <person name="Merkel B.J."/>
            <person name="Hornburger P."/>
            <person name="Mueller R.-W."/>
            <person name="Bruemmer F."/>
            <person name="Labrenz M."/>
            <person name="Spormann A.M."/>
            <person name="Op Den Camp H."/>
            <person name="Overmann J."/>
            <person name="Amann R."/>
            <person name="Jetten M.S.M."/>
            <person name="Mascher T."/>
            <person name="Medema M.H."/>
            <person name="Devos D.P."/>
            <person name="Kaster A.-K."/>
            <person name="Ovreas L."/>
            <person name="Rohde M."/>
            <person name="Galperin M.Y."/>
            <person name="Jogler C."/>
        </authorList>
    </citation>
    <scope>NUCLEOTIDE SEQUENCE [LARGE SCALE GENOMIC DNA]</scope>
    <source>
        <strain evidence="10 11">Enr8</strain>
    </source>
</reference>
<keyword evidence="2" id="KW-0997">Cell inner membrane</keyword>
<organism evidence="10 11">
    <name type="scientific">Blastopirellula retiformator</name>
    <dbReference type="NCBI Taxonomy" id="2527970"/>
    <lineage>
        <taxon>Bacteria</taxon>
        <taxon>Pseudomonadati</taxon>
        <taxon>Planctomycetota</taxon>
        <taxon>Planctomycetia</taxon>
        <taxon>Pirellulales</taxon>
        <taxon>Pirellulaceae</taxon>
        <taxon>Blastopirellula</taxon>
    </lineage>
</organism>
<evidence type="ECO:0000259" key="8">
    <source>
        <dbReference type="PROSITE" id="PS50192"/>
    </source>
</evidence>
<evidence type="ECO:0000256" key="5">
    <source>
        <dbReference type="PROSITE-ProRule" id="PRU00284"/>
    </source>
</evidence>
<dbReference type="GO" id="GO:0006935">
    <property type="term" value="P:chemotaxis"/>
    <property type="evidence" value="ECO:0007669"/>
    <property type="project" value="InterPro"/>
</dbReference>
<proteinExistence type="inferred from homology"/>
<dbReference type="PROSITE" id="PS50885">
    <property type="entry name" value="HAMP"/>
    <property type="match status" value="1"/>
</dbReference>
<keyword evidence="11" id="KW-1185">Reference proteome</keyword>
<protein>
    <submittedName>
        <fullName evidence="10">Methyl-accepting chemotaxis protein McpS</fullName>
    </submittedName>
</protein>
<dbReference type="PROSITE" id="PS50192">
    <property type="entry name" value="T_SNARE"/>
    <property type="match status" value="1"/>
</dbReference>
<keyword evidence="2" id="KW-1003">Cell membrane</keyword>
<evidence type="ECO:0000313" key="10">
    <source>
        <dbReference type="EMBL" id="TWT38744.1"/>
    </source>
</evidence>
<comment type="subcellular location">
    <subcellularLocation>
        <location evidence="1">Cell inner membrane</location>
        <topology evidence="1">Multi-pass membrane protein</topology>
    </subcellularLocation>
</comment>
<dbReference type="InterPro" id="IPR000727">
    <property type="entry name" value="T_SNARE_dom"/>
</dbReference>
<dbReference type="PANTHER" id="PTHR32089:SF112">
    <property type="entry name" value="LYSOZYME-LIKE PROTEIN-RELATED"/>
    <property type="match status" value="1"/>
</dbReference>
<feature type="transmembrane region" description="Helical" evidence="6">
    <location>
        <begin position="65"/>
        <end position="87"/>
    </location>
</feature>
<evidence type="ECO:0000256" key="4">
    <source>
        <dbReference type="ARBA" id="ARBA00029447"/>
    </source>
</evidence>
<keyword evidence="6" id="KW-0472">Membrane</keyword>
<dbReference type="Pfam" id="PF00672">
    <property type="entry name" value="HAMP"/>
    <property type="match status" value="1"/>
</dbReference>
<comment type="caution">
    <text evidence="10">The sequence shown here is derived from an EMBL/GenBank/DDBJ whole genome shotgun (WGS) entry which is preliminary data.</text>
</comment>
<evidence type="ECO:0000259" key="7">
    <source>
        <dbReference type="PROSITE" id="PS50111"/>
    </source>
</evidence>
<name>A0A5C5VJH3_9BACT</name>
<keyword evidence="3 5" id="KW-0807">Transducer</keyword>
<feature type="domain" description="Methyl-accepting transducer" evidence="7">
    <location>
        <begin position="534"/>
        <end position="756"/>
    </location>
</feature>
<dbReference type="Proteomes" id="UP000318878">
    <property type="component" value="Unassembled WGS sequence"/>
</dbReference>
<evidence type="ECO:0000313" key="11">
    <source>
        <dbReference type="Proteomes" id="UP000318878"/>
    </source>
</evidence>
<keyword evidence="6" id="KW-0812">Transmembrane</keyword>
<feature type="domain" description="HAMP" evidence="9">
    <location>
        <begin position="456"/>
        <end position="508"/>
    </location>
</feature>
<evidence type="ECO:0000256" key="2">
    <source>
        <dbReference type="ARBA" id="ARBA00022519"/>
    </source>
</evidence>
<evidence type="ECO:0000256" key="3">
    <source>
        <dbReference type="ARBA" id="ARBA00023224"/>
    </source>
</evidence>
<dbReference type="SMART" id="SM00304">
    <property type="entry name" value="HAMP"/>
    <property type="match status" value="2"/>
</dbReference>
<dbReference type="GO" id="GO:0007165">
    <property type="term" value="P:signal transduction"/>
    <property type="evidence" value="ECO:0007669"/>
    <property type="project" value="UniProtKB-KW"/>
</dbReference>
<dbReference type="GO" id="GO:0005886">
    <property type="term" value="C:plasma membrane"/>
    <property type="evidence" value="ECO:0007669"/>
    <property type="project" value="UniProtKB-SubCell"/>
</dbReference>
<dbReference type="GO" id="GO:0004888">
    <property type="term" value="F:transmembrane signaling receptor activity"/>
    <property type="evidence" value="ECO:0007669"/>
    <property type="project" value="InterPro"/>
</dbReference>
<dbReference type="Gene3D" id="1.10.8.500">
    <property type="entry name" value="HAMP domain in histidine kinase"/>
    <property type="match status" value="1"/>
</dbReference>